<feature type="transmembrane region" description="Helical" evidence="2">
    <location>
        <begin position="37"/>
        <end position="58"/>
    </location>
</feature>
<keyword evidence="2" id="KW-1133">Transmembrane helix</keyword>
<dbReference type="EMBL" id="BAABAT010000077">
    <property type="protein sequence ID" value="GAA4263715.1"/>
    <property type="molecule type" value="Genomic_DNA"/>
</dbReference>
<evidence type="ECO:0000256" key="1">
    <source>
        <dbReference type="SAM" id="MobiDB-lite"/>
    </source>
</evidence>
<feature type="region of interest" description="Disordered" evidence="1">
    <location>
        <begin position="117"/>
        <end position="136"/>
    </location>
</feature>
<reference evidence="4" key="1">
    <citation type="journal article" date="2019" name="Int. J. Syst. Evol. Microbiol.">
        <title>The Global Catalogue of Microorganisms (GCM) 10K type strain sequencing project: providing services to taxonomists for standard genome sequencing and annotation.</title>
        <authorList>
            <consortium name="The Broad Institute Genomics Platform"/>
            <consortium name="The Broad Institute Genome Sequencing Center for Infectious Disease"/>
            <person name="Wu L."/>
            <person name="Ma J."/>
        </authorList>
    </citation>
    <scope>NUCLEOTIDE SEQUENCE [LARGE SCALE GENOMIC DNA]</scope>
    <source>
        <strain evidence="4">JCM 17441</strain>
    </source>
</reference>
<keyword evidence="4" id="KW-1185">Reference proteome</keyword>
<evidence type="ECO:0000313" key="4">
    <source>
        <dbReference type="Proteomes" id="UP001500620"/>
    </source>
</evidence>
<name>A0ABP8DUM2_9ACTN</name>
<evidence type="ECO:0008006" key="5">
    <source>
        <dbReference type="Google" id="ProtNLM"/>
    </source>
</evidence>
<sequence>MYDHLSERFIALDADVSRHARIVAPDRVRARGDRRRIGVATTSAVAVGAFAALATVGANVADGSNGAGTSVESYSARLGIPASLRLPHEGEAGWRADDNVAIPAVFASCAASDPTLPGRTDVRGATGPGRPDEEAHLPTRVTEQLVLFDSELAAKAAIAGLVAAGQACGWIDPGMASQLDATHLTGQYPDAELVRVKGIQTGNSIFLISTTTHGSLMSSVGSDELSLIAARLCTILNLCHPAPGVSPLTEGSAESPDTTGSLGSSAPVGASAPPLIAPPAIATRIPTSEPGRSPSR</sequence>
<gene>
    <name evidence="3" type="ORF">GCM10022255_110770</name>
</gene>
<proteinExistence type="predicted"/>
<protein>
    <recommendedName>
        <fullName evidence="5">PknH-like extracellular domain-containing protein</fullName>
    </recommendedName>
</protein>
<evidence type="ECO:0000313" key="3">
    <source>
        <dbReference type="EMBL" id="GAA4263715.1"/>
    </source>
</evidence>
<feature type="region of interest" description="Disordered" evidence="1">
    <location>
        <begin position="247"/>
        <end position="296"/>
    </location>
</feature>
<evidence type="ECO:0000256" key="2">
    <source>
        <dbReference type="SAM" id="Phobius"/>
    </source>
</evidence>
<organism evidence="3 4">
    <name type="scientific">Dactylosporangium darangshiense</name>
    <dbReference type="NCBI Taxonomy" id="579108"/>
    <lineage>
        <taxon>Bacteria</taxon>
        <taxon>Bacillati</taxon>
        <taxon>Actinomycetota</taxon>
        <taxon>Actinomycetes</taxon>
        <taxon>Micromonosporales</taxon>
        <taxon>Micromonosporaceae</taxon>
        <taxon>Dactylosporangium</taxon>
    </lineage>
</organism>
<accession>A0ABP8DUM2</accession>
<dbReference type="RefSeq" id="WP_345143566.1">
    <property type="nucleotide sequence ID" value="NZ_BAABAT010000077.1"/>
</dbReference>
<feature type="compositionally biased region" description="Low complexity" evidence="1">
    <location>
        <begin position="270"/>
        <end position="286"/>
    </location>
</feature>
<comment type="caution">
    <text evidence="3">The sequence shown here is derived from an EMBL/GenBank/DDBJ whole genome shotgun (WGS) entry which is preliminary data.</text>
</comment>
<dbReference type="Proteomes" id="UP001500620">
    <property type="component" value="Unassembled WGS sequence"/>
</dbReference>
<keyword evidence="2" id="KW-0812">Transmembrane</keyword>
<keyword evidence="2" id="KW-0472">Membrane</keyword>
<feature type="compositionally biased region" description="Polar residues" evidence="1">
    <location>
        <begin position="255"/>
        <end position="264"/>
    </location>
</feature>